<feature type="transmembrane region" description="Helical" evidence="3">
    <location>
        <begin position="55"/>
        <end position="73"/>
    </location>
</feature>
<comment type="caution">
    <text evidence="4">The sequence shown here is derived from an EMBL/GenBank/DDBJ whole genome shotgun (WGS) entry which is preliminary data.</text>
</comment>
<keyword evidence="3" id="KW-0472">Membrane</keyword>
<dbReference type="Proteomes" id="UP001412067">
    <property type="component" value="Unassembled WGS sequence"/>
</dbReference>
<dbReference type="Gene3D" id="1.20.1740.10">
    <property type="entry name" value="Amino acid/polyamine transporter I"/>
    <property type="match status" value="1"/>
</dbReference>
<protein>
    <submittedName>
        <fullName evidence="4">Cationic amino acid transporter 1</fullName>
    </submittedName>
</protein>
<gene>
    <name evidence="4" type="primary">CAT1</name>
    <name evidence="4" type="ORF">KSP40_PGU001233</name>
</gene>
<dbReference type="PANTHER" id="PTHR43243">
    <property type="entry name" value="INNER MEMBRANE TRANSPORTER YGJI-RELATED"/>
    <property type="match status" value="1"/>
</dbReference>
<keyword evidence="3" id="KW-0812">Transmembrane</keyword>
<keyword evidence="3" id="KW-1133">Transmembrane helix</keyword>
<evidence type="ECO:0000256" key="2">
    <source>
        <dbReference type="SAM" id="MobiDB-lite"/>
    </source>
</evidence>
<evidence type="ECO:0000313" key="4">
    <source>
        <dbReference type="EMBL" id="KAK8965835.1"/>
    </source>
</evidence>
<proteinExistence type="inferred from homology"/>
<comment type="similarity">
    <text evidence="1">Belongs to the amino acid-polyamine-organocation (APC) superfamily. Cationic amino acid transporter (CAT) (TC 2.A.3.3) family.</text>
</comment>
<dbReference type="EMBL" id="JBBWWR010000005">
    <property type="protein sequence ID" value="KAK8965835.1"/>
    <property type="molecule type" value="Genomic_DNA"/>
</dbReference>
<organism evidence="4 5">
    <name type="scientific">Platanthera guangdongensis</name>
    <dbReference type="NCBI Taxonomy" id="2320717"/>
    <lineage>
        <taxon>Eukaryota</taxon>
        <taxon>Viridiplantae</taxon>
        <taxon>Streptophyta</taxon>
        <taxon>Embryophyta</taxon>
        <taxon>Tracheophyta</taxon>
        <taxon>Spermatophyta</taxon>
        <taxon>Magnoliopsida</taxon>
        <taxon>Liliopsida</taxon>
        <taxon>Asparagales</taxon>
        <taxon>Orchidaceae</taxon>
        <taxon>Orchidoideae</taxon>
        <taxon>Orchideae</taxon>
        <taxon>Orchidinae</taxon>
        <taxon>Platanthera</taxon>
    </lineage>
</organism>
<dbReference type="PANTHER" id="PTHR43243:SF1">
    <property type="entry name" value="CATIONIC AMINO ACID TRANSPORTER 1"/>
    <property type="match status" value="1"/>
</dbReference>
<accession>A0ABR2MP29</accession>
<feature type="compositionally biased region" description="Low complexity" evidence="2">
    <location>
        <begin position="87"/>
        <end position="99"/>
    </location>
</feature>
<keyword evidence="5" id="KW-1185">Reference proteome</keyword>
<feature type="region of interest" description="Disordered" evidence="2">
    <location>
        <begin position="82"/>
        <end position="105"/>
    </location>
</feature>
<evidence type="ECO:0000313" key="5">
    <source>
        <dbReference type="Proteomes" id="UP001412067"/>
    </source>
</evidence>
<evidence type="ECO:0000256" key="1">
    <source>
        <dbReference type="ARBA" id="ARBA00008572"/>
    </source>
</evidence>
<sequence length="105" mass="11306">MSPSSPPFLSRTPPASTTLHASIVHMVVILFIVIVGLTKAYTYNLAPLTSLGMRRIFSSSAILFFAYIGFNVISSMKKQSRKLTKTSPSSSSACQSRSSVTAFSP</sequence>
<reference evidence="4 5" key="1">
    <citation type="journal article" date="2022" name="Nat. Plants">
        <title>Genomes of leafy and leafless Platanthera orchids illuminate the evolution of mycoheterotrophy.</title>
        <authorList>
            <person name="Li M.H."/>
            <person name="Liu K.W."/>
            <person name="Li Z."/>
            <person name="Lu H.C."/>
            <person name="Ye Q.L."/>
            <person name="Zhang D."/>
            <person name="Wang J.Y."/>
            <person name="Li Y.F."/>
            <person name="Zhong Z.M."/>
            <person name="Liu X."/>
            <person name="Yu X."/>
            <person name="Liu D.K."/>
            <person name="Tu X.D."/>
            <person name="Liu B."/>
            <person name="Hao Y."/>
            <person name="Liao X.Y."/>
            <person name="Jiang Y.T."/>
            <person name="Sun W.H."/>
            <person name="Chen J."/>
            <person name="Chen Y.Q."/>
            <person name="Ai Y."/>
            <person name="Zhai J.W."/>
            <person name="Wu S.S."/>
            <person name="Zhou Z."/>
            <person name="Hsiao Y.Y."/>
            <person name="Wu W.L."/>
            <person name="Chen Y.Y."/>
            <person name="Lin Y.F."/>
            <person name="Hsu J.L."/>
            <person name="Li C.Y."/>
            <person name="Wang Z.W."/>
            <person name="Zhao X."/>
            <person name="Zhong W.Y."/>
            <person name="Ma X.K."/>
            <person name="Ma L."/>
            <person name="Huang J."/>
            <person name="Chen G.Z."/>
            <person name="Huang M.Z."/>
            <person name="Huang L."/>
            <person name="Peng D.H."/>
            <person name="Luo Y.B."/>
            <person name="Zou S.Q."/>
            <person name="Chen S.P."/>
            <person name="Lan S."/>
            <person name="Tsai W.C."/>
            <person name="Van de Peer Y."/>
            <person name="Liu Z.J."/>
        </authorList>
    </citation>
    <scope>NUCLEOTIDE SEQUENCE [LARGE SCALE GENOMIC DNA]</scope>
    <source>
        <strain evidence="4">Lor288</strain>
    </source>
</reference>
<feature type="transmembrane region" description="Helical" evidence="3">
    <location>
        <begin position="21"/>
        <end position="43"/>
    </location>
</feature>
<name>A0ABR2MP29_9ASPA</name>
<evidence type="ECO:0000256" key="3">
    <source>
        <dbReference type="SAM" id="Phobius"/>
    </source>
</evidence>